<dbReference type="EMBL" id="BBMT01000028">
    <property type="protein sequence ID" value="GAL38151.1"/>
    <property type="molecule type" value="Genomic_DNA"/>
</dbReference>
<reference evidence="2 3" key="2">
    <citation type="submission" date="2014-09" db="EMBL/GenBank/DDBJ databases">
        <authorList>
            <consortium name="NBRP consortium"/>
            <person name="Sawabe T."/>
            <person name="Meirelles P."/>
            <person name="Nakanishi M."/>
            <person name="Sayaka M."/>
            <person name="Hattori M."/>
            <person name="Ohkuma M."/>
        </authorList>
    </citation>
    <scope>NUCLEOTIDE SEQUENCE [LARGE SCALE GENOMIC DNA]</scope>
    <source>
        <strain evidence="2 3">JCM 19240</strain>
    </source>
</reference>
<dbReference type="Proteomes" id="UP000029224">
    <property type="component" value="Unassembled WGS sequence"/>
</dbReference>
<name>A0A090TE27_9VIBR</name>
<dbReference type="InterPro" id="IPR016496">
    <property type="entry name" value="GTPase_HflX"/>
</dbReference>
<dbReference type="GO" id="GO:0005525">
    <property type="term" value="F:GTP binding"/>
    <property type="evidence" value="ECO:0007669"/>
    <property type="project" value="InterPro"/>
</dbReference>
<gene>
    <name evidence="2" type="ORF">JCM19240_3115</name>
</gene>
<dbReference type="AlphaFoldDB" id="A0A090TE27"/>
<dbReference type="GO" id="GO:0043022">
    <property type="term" value="F:ribosome binding"/>
    <property type="evidence" value="ECO:0007669"/>
    <property type="project" value="TreeGrafter"/>
</dbReference>
<dbReference type="PANTHER" id="PTHR10229:SF0">
    <property type="entry name" value="GTP-BINDING PROTEIN 6-RELATED"/>
    <property type="match status" value="1"/>
</dbReference>
<organism evidence="2 3">
    <name type="scientific">Vibrio maritimus</name>
    <dbReference type="NCBI Taxonomy" id="990268"/>
    <lineage>
        <taxon>Bacteria</taxon>
        <taxon>Pseudomonadati</taxon>
        <taxon>Pseudomonadota</taxon>
        <taxon>Gammaproteobacteria</taxon>
        <taxon>Vibrionales</taxon>
        <taxon>Vibrionaceae</taxon>
        <taxon>Vibrio</taxon>
    </lineage>
</organism>
<protein>
    <submittedName>
        <fullName evidence="2">GTP-binding protein HflX</fullName>
    </submittedName>
</protein>
<sequence length="105" mass="11600">MFDRYESGEQAVLVHINFTQEGEWEDLSEFEMLVSSAGVNALQTVTGSRQSPHPKYYVGEGKAQEIAQTVQLTGADIVIFNHALSPAKSVTLKVCVNVECWIVQV</sequence>
<dbReference type="Pfam" id="PF13167">
    <property type="entry name" value="GTP-bdg_N"/>
    <property type="match status" value="1"/>
</dbReference>
<accession>A0A090TE27</accession>
<keyword evidence="3" id="KW-1185">Reference proteome</keyword>
<dbReference type="InterPro" id="IPR025121">
    <property type="entry name" value="GTPase_HflX_N"/>
</dbReference>
<dbReference type="PANTHER" id="PTHR10229">
    <property type="entry name" value="GTP-BINDING PROTEIN HFLX"/>
    <property type="match status" value="1"/>
</dbReference>
<reference evidence="2 3" key="1">
    <citation type="submission" date="2014-09" db="EMBL/GenBank/DDBJ databases">
        <title>Vibrio maritimus JCM 19240. (C210) whole genome shotgun sequence.</title>
        <authorList>
            <person name="Sawabe T."/>
            <person name="Meirelles P."/>
            <person name="Nakanishi M."/>
            <person name="Sayaka M."/>
            <person name="Hattori M."/>
            <person name="Ohkuma M."/>
        </authorList>
    </citation>
    <scope>NUCLEOTIDE SEQUENCE [LARGE SCALE GENOMIC DNA]</scope>
    <source>
        <strain evidence="2 3">JCM 19240</strain>
    </source>
</reference>
<evidence type="ECO:0000313" key="3">
    <source>
        <dbReference type="Proteomes" id="UP000029224"/>
    </source>
</evidence>
<proteinExistence type="predicted"/>
<dbReference type="Gene3D" id="3.40.50.11060">
    <property type="entry name" value="GTPase HflX, N-terminal domain"/>
    <property type="match status" value="1"/>
</dbReference>
<feature type="domain" description="GTPase HflX N-terminal" evidence="1">
    <location>
        <begin position="25"/>
        <end position="99"/>
    </location>
</feature>
<comment type="caution">
    <text evidence="2">The sequence shown here is derived from an EMBL/GenBank/DDBJ whole genome shotgun (WGS) entry which is preliminary data.</text>
</comment>
<dbReference type="InterPro" id="IPR042108">
    <property type="entry name" value="GTPase_HflX_N_sf"/>
</dbReference>
<evidence type="ECO:0000259" key="1">
    <source>
        <dbReference type="Pfam" id="PF13167"/>
    </source>
</evidence>
<dbReference type="GO" id="GO:0005737">
    <property type="term" value="C:cytoplasm"/>
    <property type="evidence" value="ECO:0007669"/>
    <property type="project" value="TreeGrafter"/>
</dbReference>
<evidence type="ECO:0000313" key="2">
    <source>
        <dbReference type="EMBL" id="GAL38151.1"/>
    </source>
</evidence>